<organism evidence="1 2">
    <name type="scientific">Devosia pacifica</name>
    <dbReference type="NCBI Taxonomy" id="1335967"/>
    <lineage>
        <taxon>Bacteria</taxon>
        <taxon>Pseudomonadati</taxon>
        <taxon>Pseudomonadota</taxon>
        <taxon>Alphaproteobacteria</taxon>
        <taxon>Hyphomicrobiales</taxon>
        <taxon>Devosiaceae</taxon>
        <taxon>Devosia</taxon>
    </lineage>
</organism>
<accession>A0A918S7Q6</accession>
<gene>
    <name evidence="1" type="ORF">GCM10007989_24340</name>
</gene>
<comment type="caution">
    <text evidence="1">The sequence shown here is derived from an EMBL/GenBank/DDBJ whole genome shotgun (WGS) entry which is preliminary data.</text>
</comment>
<evidence type="ECO:0000313" key="1">
    <source>
        <dbReference type="EMBL" id="GHA27606.1"/>
    </source>
</evidence>
<reference evidence="1" key="1">
    <citation type="journal article" date="2014" name="Int. J. Syst. Evol. Microbiol.">
        <title>Complete genome sequence of Corynebacterium casei LMG S-19264T (=DSM 44701T), isolated from a smear-ripened cheese.</title>
        <authorList>
            <consortium name="US DOE Joint Genome Institute (JGI-PGF)"/>
            <person name="Walter F."/>
            <person name="Albersmeier A."/>
            <person name="Kalinowski J."/>
            <person name="Ruckert C."/>
        </authorList>
    </citation>
    <scope>NUCLEOTIDE SEQUENCE</scope>
    <source>
        <strain evidence="1">KCTC 32437</strain>
    </source>
</reference>
<evidence type="ECO:0000313" key="2">
    <source>
        <dbReference type="Proteomes" id="UP000646579"/>
    </source>
</evidence>
<dbReference type="Proteomes" id="UP000646579">
    <property type="component" value="Unassembled WGS sequence"/>
</dbReference>
<protein>
    <submittedName>
        <fullName evidence="1">Uncharacterized protein</fullName>
    </submittedName>
</protein>
<dbReference type="EMBL" id="BMZE01000002">
    <property type="protein sequence ID" value="GHA27606.1"/>
    <property type="molecule type" value="Genomic_DNA"/>
</dbReference>
<name>A0A918S7Q6_9HYPH</name>
<dbReference type="AlphaFoldDB" id="A0A918S7Q6"/>
<reference evidence="1" key="2">
    <citation type="submission" date="2020-09" db="EMBL/GenBank/DDBJ databases">
        <authorList>
            <person name="Sun Q."/>
            <person name="Kim S."/>
        </authorList>
    </citation>
    <scope>NUCLEOTIDE SEQUENCE</scope>
    <source>
        <strain evidence="1">KCTC 32437</strain>
    </source>
</reference>
<sequence>MTEKKPAITAGHEIEAGGDAAHHGVAKGGGFPGYGVDWRGAKDSFGDFLISGSCLSTVDRAEALYKALSALMRYPPVRRGTVVEGSIAKPDYCIGAIPDKLVDQRDGRDRTVWRAAVRADRYELCGANGEVDIQTLIRRPGVGGNDGDIYRGHGGGRLSGQNKDAWMVSVTLIEKHDLPGLKLRPGTTKVSPELRDELAAAGKLAE</sequence>
<keyword evidence="2" id="KW-1185">Reference proteome</keyword>
<proteinExistence type="predicted"/>